<comment type="caution">
    <text evidence="5">The sequence shown here is derived from an EMBL/GenBank/DDBJ whole genome shotgun (WGS) entry which is preliminary data.</text>
</comment>
<dbReference type="InterPro" id="IPR041247">
    <property type="entry name" value="Rad52_fam"/>
</dbReference>
<feature type="region of interest" description="Disordered" evidence="4">
    <location>
        <begin position="148"/>
        <end position="199"/>
    </location>
</feature>
<dbReference type="RefSeq" id="WP_229906108.1">
    <property type="nucleotide sequence ID" value="NZ_BMPJ01000012.1"/>
</dbReference>
<accession>A0ABV6Q095</accession>
<dbReference type="Proteomes" id="UP001589830">
    <property type="component" value="Unassembled WGS sequence"/>
</dbReference>
<proteinExistence type="inferred from homology"/>
<gene>
    <name evidence="5" type="ORF">ACFFFP_04885</name>
</gene>
<evidence type="ECO:0000256" key="4">
    <source>
        <dbReference type="SAM" id="MobiDB-lite"/>
    </source>
</evidence>
<evidence type="ECO:0000256" key="3">
    <source>
        <dbReference type="ARBA" id="ARBA00023204"/>
    </source>
</evidence>
<dbReference type="EMBL" id="JBHLTW010000017">
    <property type="protein sequence ID" value="MFC0595499.1"/>
    <property type="molecule type" value="Genomic_DNA"/>
</dbReference>
<evidence type="ECO:0000256" key="2">
    <source>
        <dbReference type="ARBA" id="ARBA00022763"/>
    </source>
</evidence>
<protein>
    <submittedName>
        <fullName evidence="5">Rad52/Rad22 family DNA repair protein</fullName>
    </submittedName>
</protein>
<evidence type="ECO:0000313" key="6">
    <source>
        <dbReference type="Proteomes" id="UP001589830"/>
    </source>
</evidence>
<sequence length="199" mass="21142">MTVAEAIARLTRPLTAEEIEWKVISTKNGQTTIAPFIDARAVMARLDEAFGPFGWQVRYTPAQVGEEHGVIASIAIKNPETGEWVEKQDGSGATDMEPFKGGISGALKRAAVAWGIGRELYRYPRVVIEGEHPWGRCGATCPWPSGRAWGPSGPTTWPPSSSSPSTSSSSSRPRTRPGPSSTSSPSSSSSPGCLPSWGS</sequence>
<evidence type="ECO:0000256" key="1">
    <source>
        <dbReference type="ARBA" id="ARBA00006638"/>
    </source>
</evidence>
<evidence type="ECO:0000313" key="5">
    <source>
        <dbReference type="EMBL" id="MFC0595499.1"/>
    </source>
</evidence>
<comment type="similarity">
    <text evidence="1">Belongs to the RAD52 family.</text>
</comment>
<dbReference type="Pfam" id="PF04098">
    <property type="entry name" value="Rad52_Rad22"/>
    <property type="match status" value="1"/>
</dbReference>
<name>A0ABV6Q095_9DEIN</name>
<keyword evidence="2" id="KW-0227">DNA damage</keyword>
<reference evidence="5 6" key="1">
    <citation type="submission" date="2024-09" db="EMBL/GenBank/DDBJ databases">
        <authorList>
            <person name="Sun Q."/>
            <person name="Mori K."/>
        </authorList>
    </citation>
    <scope>NUCLEOTIDE SEQUENCE [LARGE SCALE GENOMIC DNA]</scope>
    <source>
        <strain evidence="5 6">NCAIM B.02340</strain>
    </source>
</reference>
<keyword evidence="3" id="KW-0234">DNA repair</keyword>
<feature type="compositionally biased region" description="Low complexity" evidence="4">
    <location>
        <begin position="149"/>
        <end position="199"/>
    </location>
</feature>
<organism evidence="5 6">
    <name type="scientific">Thermus composti</name>
    <dbReference type="NCBI Taxonomy" id="532059"/>
    <lineage>
        <taxon>Bacteria</taxon>
        <taxon>Thermotogati</taxon>
        <taxon>Deinococcota</taxon>
        <taxon>Deinococci</taxon>
        <taxon>Thermales</taxon>
        <taxon>Thermaceae</taxon>
        <taxon>Thermus</taxon>
    </lineage>
</organism>
<keyword evidence="6" id="KW-1185">Reference proteome</keyword>